<evidence type="ECO:0000313" key="1">
    <source>
        <dbReference type="EMBL" id="VWB08480.1"/>
    </source>
</evidence>
<protein>
    <submittedName>
        <fullName evidence="1">Uncharacterized protein</fullName>
    </submittedName>
</protein>
<sequence length="46" mass="5178">MTFPCRGKRDIDNRSLWRIAPGIDRHALSKDGTEAGSRKPLAAFHQ</sequence>
<evidence type="ECO:0000313" key="2">
    <source>
        <dbReference type="Proteomes" id="UP000494261"/>
    </source>
</evidence>
<dbReference type="Proteomes" id="UP000494261">
    <property type="component" value="Unassembled WGS sequence"/>
</dbReference>
<organism evidence="1 2">
    <name type="scientific">Burkholderia aenigmatica</name>
    <dbReference type="NCBI Taxonomy" id="2015348"/>
    <lineage>
        <taxon>Bacteria</taxon>
        <taxon>Pseudomonadati</taxon>
        <taxon>Pseudomonadota</taxon>
        <taxon>Betaproteobacteria</taxon>
        <taxon>Burkholderiales</taxon>
        <taxon>Burkholderiaceae</taxon>
        <taxon>Burkholderia</taxon>
        <taxon>Burkholderia cepacia complex</taxon>
    </lineage>
</organism>
<name>A0A6P2GW68_9BURK</name>
<proteinExistence type="predicted"/>
<gene>
    <name evidence="1" type="ORF">BLA13014_00088</name>
</gene>
<dbReference type="AlphaFoldDB" id="A0A6P2GW68"/>
<dbReference type="EMBL" id="CABVQC010000001">
    <property type="protein sequence ID" value="VWB08480.1"/>
    <property type="molecule type" value="Genomic_DNA"/>
</dbReference>
<reference evidence="1 2" key="1">
    <citation type="submission" date="2019-09" db="EMBL/GenBank/DDBJ databases">
        <authorList>
            <person name="Depoorter E."/>
        </authorList>
    </citation>
    <scope>NUCLEOTIDE SEQUENCE [LARGE SCALE GENOMIC DNA]</scope>
    <source>
        <strain evidence="1">LMG 13014</strain>
    </source>
</reference>
<accession>A0A6P2GW68</accession>